<dbReference type="PROSITE" id="PS00455">
    <property type="entry name" value="AMP_BINDING"/>
    <property type="match status" value="1"/>
</dbReference>
<accession>A0ABS1HIP3</accession>
<dbReference type="InterPro" id="IPR000873">
    <property type="entry name" value="AMP-dep_synth/lig_dom"/>
</dbReference>
<reference evidence="5 6" key="1">
    <citation type="submission" date="2021-01" db="EMBL/GenBank/DDBJ databases">
        <title>Carboxyliciviraga sp.nov., isolated from coastal sediments.</title>
        <authorList>
            <person name="Lu D."/>
            <person name="Zhang T."/>
        </authorList>
    </citation>
    <scope>NUCLEOTIDE SEQUENCE [LARGE SCALE GENOMIC DNA]</scope>
    <source>
        <strain evidence="5 6">N1Y132</strain>
    </source>
</reference>
<dbReference type="InterPro" id="IPR020845">
    <property type="entry name" value="AMP-binding_CS"/>
</dbReference>
<dbReference type="SUPFAM" id="SSF56801">
    <property type="entry name" value="Acetyl-CoA synthetase-like"/>
    <property type="match status" value="1"/>
</dbReference>
<dbReference type="Gene3D" id="3.30.300.30">
    <property type="match status" value="1"/>
</dbReference>
<dbReference type="Pfam" id="PF00501">
    <property type="entry name" value="AMP-binding"/>
    <property type="match status" value="1"/>
</dbReference>
<dbReference type="PANTHER" id="PTHR43272">
    <property type="entry name" value="LONG-CHAIN-FATTY-ACID--COA LIGASE"/>
    <property type="match status" value="1"/>
</dbReference>
<dbReference type="Gene3D" id="3.40.50.12780">
    <property type="entry name" value="N-terminal domain of ligase-like"/>
    <property type="match status" value="1"/>
</dbReference>
<keyword evidence="6" id="KW-1185">Reference proteome</keyword>
<gene>
    <name evidence="5" type="ORF">JIV24_09395</name>
</gene>
<dbReference type="PANTHER" id="PTHR43272:SF33">
    <property type="entry name" value="AMP-BINDING DOMAIN-CONTAINING PROTEIN-RELATED"/>
    <property type="match status" value="1"/>
</dbReference>
<dbReference type="Proteomes" id="UP000605676">
    <property type="component" value="Unassembled WGS sequence"/>
</dbReference>
<evidence type="ECO:0000313" key="5">
    <source>
        <dbReference type="EMBL" id="MBK3517547.1"/>
    </source>
</evidence>
<comment type="caution">
    <text evidence="5">The sequence shown here is derived from an EMBL/GenBank/DDBJ whole genome shotgun (WGS) entry which is preliminary data.</text>
</comment>
<evidence type="ECO:0000259" key="4">
    <source>
        <dbReference type="Pfam" id="PF00501"/>
    </source>
</evidence>
<organism evidence="5 6">
    <name type="scientific">Carboxylicivirga marina</name>
    <dbReference type="NCBI Taxonomy" id="2800988"/>
    <lineage>
        <taxon>Bacteria</taxon>
        <taxon>Pseudomonadati</taxon>
        <taxon>Bacteroidota</taxon>
        <taxon>Bacteroidia</taxon>
        <taxon>Marinilabiliales</taxon>
        <taxon>Marinilabiliaceae</taxon>
        <taxon>Carboxylicivirga</taxon>
    </lineage>
</organism>
<dbReference type="EMBL" id="JAENRR010000018">
    <property type="protein sequence ID" value="MBK3517547.1"/>
    <property type="molecule type" value="Genomic_DNA"/>
</dbReference>
<dbReference type="InterPro" id="IPR045851">
    <property type="entry name" value="AMP-bd_C_sf"/>
</dbReference>
<keyword evidence="1" id="KW-0547">Nucleotide-binding</keyword>
<evidence type="ECO:0000256" key="3">
    <source>
        <dbReference type="ARBA" id="ARBA00024484"/>
    </source>
</evidence>
<protein>
    <submittedName>
        <fullName evidence="5">AMP-binding protein</fullName>
    </submittedName>
</protein>
<evidence type="ECO:0000256" key="1">
    <source>
        <dbReference type="ARBA" id="ARBA00022741"/>
    </source>
</evidence>
<evidence type="ECO:0000256" key="2">
    <source>
        <dbReference type="ARBA" id="ARBA00022840"/>
    </source>
</evidence>
<feature type="domain" description="AMP-dependent synthetase/ligase" evidence="4">
    <location>
        <begin position="13"/>
        <end position="408"/>
    </location>
</feature>
<keyword evidence="2" id="KW-0067">ATP-binding</keyword>
<comment type="catalytic activity">
    <reaction evidence="3">
        <text>a long-chain fatty acid + ATP + CoA = a long-chain fatty acyl-CoA + AMP + diphosphate</text>
        <dbReference type="Rhea" id="RHEA:15421"/>
        <dbReference type="ChEBI" id="CHEBI:30616"/>
        <dbReference type="ChEBI" id="CHEBI:33019"/>
        <dbReference type="ChEBI" id="CHEBI:57287"/>
        <dbReference type="ChEBI" id="CHEBI:57560"/>
        <dbReference type="ChEBI" id="CHEBI:83139"/>
        <dbReference type="ChEBI" id="CHEBI:456215"/>
        <dbReference type="EC" id="6.2.1.3"/>
    </reaction>
    <physiologicalReaction direction="left-to-right" evidence="3">
        <dbReference type="Rhea" id="RHEA:15422"/>
    </physiologicalReaction>
</comment>
<proteinExistence type="predicted"/>
<dbReference type="RefSeq" id="WP_200464776.1">
    <property type="nucleotide sequence ID" value="NZ_JAENRR010000018.1"/>
</dbReference>
<dbReference type="InterPro" id="IPR042099">
    <property type="entry name" value="ANL_N_sf"/>
</dbReference>
<name>A0ABS1HIP3_9BACT</name>
<sequence length="550" mass="62249">MENNGYLSYVESALSNYGNLRAFSDFQGETINYNQVGERIVGIHQLYKDLGINRGDKVALIGRNMTSWAVVYLGTITYGAVIVPILPDFNSADIHHIVNHSESKLLFSTDLLFDKLDETKMKCLMGIVSINQCVSLVDHVGGKLSESVEKIKPMFKGDGNSFKSEQLFFPKIESEALMVLSYTSGTSGFSKGVLLPHRSIWSNIKYAQEHLLLKPEERVVSFLPLAHAYGCLFEFLWPFTMGCHITFLTRTPSPQIITEAFRKVKPHIILSVPLILEKIFKKRVQPQLEEPKVKALLKIPGLNKIVYRKVKKKLVDVFGGEFREIIIGGAALNKDVENFLRKIDFPFTIGYGMTECGPLISYAPWTESRKFSAGELVDRMEMKIDSKDPYNEVGEIMVKGDNTLLGYYKNKEATDEIFDANGWLHTGDLGVIDEQNFIYIKGRSKNVLLGASGQNIYPEEIEACINSMEYVQECLVRDNDGQLEALIYPDYEATDAEKLTKQSIEAKLQEVKSAANKILPAYMNIQQVTLFPEEFEKTPKKSIKRYKYTK</sequence>
<evidence type="ECO:0000313" key="6">
    <source>
        <dbReference type="Proteomes" id="UP000605676"/>
    </source>
</evidence>